<proteinExistence type="predicted"/>
<dbReference type="VEuPathDB" id="CryptoDB:Vbra_7750"/>
<organism evidence="1 2">
    <name type="scientific">Vitrella brassicaformis (strain CCMP3155)</name>
    <dbReference type="NCBI Taxonomy" id="1169540"/>
    <lineage>
        <taxon>Eukaryota</taxon>
        <taxon>Sar</taxon>
        <taxon>Alveolata</taxon>
        <taxon>Colpodellida</taxon>
        <taxon>Vitrellaceae</taxon>
        <taxon>Vitrella</taxon>
    </lineage>
</organism>
<keyword evidence="2" id="KW-1185">Reference proteome</keyword>
<dbReference type="AlphaFoldDB" id="A0A0G4EKA1"/>
<sequence>MAAKDPVEYKKKLLEHKPELQSQQEDVDRILSMAGSCSPTRQDKWLREMRDLALKDGITYGPDHKPVRHATEMP</sequence>
<accession>A0A0G4EKA1</accession>
<evidence type="ECO:0000313" key="2">
    <source>
        <dbReference type="Proteomes" id="UP000041254"/>
    </source>
</evidence>
<reference evidence="1 2" key="1">
    <citation type="submission" date="2014-11" db="EMBL/GenBank/DDBJ databases">
        <authorList>
            <person name="Zhu J."/>
            <person name="Qi W."/>
            <person name="Song R."/>
        </authorList>
    </citation>
    <scope>NUCLEOTIDE SEQUENCE [LARGE SCALE GENOMIC DNA]</scope>
</reference>
<evidence type="ECO:0000313" key="1">
    <source>
        <dbReference type="EMBL" id="CEL97875.1"/>
    </source>
</evidence>
<dbReference type="EMBL" id="CDMY01000258">
    <property type="protein sequence ID" value="CEL97875.1"/>
    <property type="molecule type" value="Genomic_DNA"/>
</dbReference>
<dbReference type="Proteomes" id="UP000041254">
    <property type="component" value="Unassembled WGS sequence"/>
</dbReference>
<dbReference type="InParanoid" id="A0A0G4EKA1"/>
<protein>
    <submittedName>
        <fullName evidence="1">Uncharacterized protein</fullName>
    </submittedName>
</protein>
<name>A0A0G4EKA1_VITBC</name>
<gene>
    <name evidence="1" type="ORF">Vbra_7750</name>
</gene>